<evidence type="ECO:0000313" key="2">
    <source>
        <dbReference type="EMBL" id="MEC0231252.1"/>
    </source>
</evidence>
<dbReference type="Proteomes" id="UP001338137">
    <property type="component" value="Unassembled WGS sequence"/>
</dbReference>
<sequence length="71" mass="8331">MITSDYLKERFKTWSDDDLHDRNRKIKKFGGNEAEQTMIELESRRRDQENAARSSSPEDTAQASIFDYLMG</sequence>
<accession>A0ABU6GDD4</accession>
<gene>
    <name evidence="2" type="ORF">P4I72_29560</name>
</gene>
<feature type="compositionally biased region" description="Polar residues" evidence="1">
    <location>
        <begin position="51"/>
        <end position="63"/>
    </location>
</feature>
<name>A0ABU6GDD4_9BACL</name>
<proteinExistence type="predicted"/>
<keyword evidence="3" id="KW-1185">Reference proteome</keyword>
<evidence type="ECO:0000256" key="1">
    <source>
        <dbReference type="SAM" id="MobiDB-lite"/>
    </source>
</evidence>
<dbReference type="EMBL" id="JARLKY010000090">
    <property type="protein sequence ID" value="MEC0231252.1"/>
    <property type="molecule type" value="Genomic_DNA"/>
</dbReference>
<evidence type="ECO:0000313" key="3">
    <source>
        <dbReference type="Proteomes" id="UP001338137"/>
    </source>
</evidence>
<protein>
    <submittedName>
        <fullName evidence="2">Uncharacterized protein</fullName>
    </submittedName>
</protein>
<feature type="region of interest" description="Disordered" evidence="1">
    <location>
        <begin position="43"/>
        <end position="65"/>
    </location>
</feature>
<comment type="caution">
    <text evidence="2">The sequence shown here is derived from an EMBL/GenBank/DDBJ whole genome shotgun (WGS) entry which is preliminary data.</text>
</comment>
<organism evidence="2 3">
    <name type="scientific">Paenibacillus alba</name>
    <dbReference type="NCBI Taxonomy" id="1197127"/>
    <lineage>
        <taxon>Bacteria</taxon>
        <taxon>Bacillati</taxon>
        <taxon>Bacillota</taxon>
        <taxon>Bacilli</taxon>
        <taxon>Bacillales</taxon>
        <taxon>Paenibacillaceae</taxon>
        <taxon>Paenibacillus</taxon>
    </lineage>
</organism>
<dbReference type="RefSeq" id="WP_326075219.1">
    <property type="nucleotide sequence ID" value="NZ_JARLKY010000090.1"/>
</dbReference>
<reference evidence="2 3" key="1">
    <citation type="submission" date="2023-03" db="EMBL/GenBank/DDBJ databases">
        <title>Bacillus Genome Sequencing.</title>
        <authorList>
            <person name="Dunlap C."/>
        </authorList>
    </citation>
    <scope>NUCLEOTIDE SEQUENCE [LARGE SCALE GENOMIC DNA]</scope>
    <source>
        <strain evidence="2 3">BD-533</strain>
    </source>
</reference>